<dbReference type="EMBL" id="JAYMGO010000020">
    <property type="protein sequence ID" value="KAL1253573.1"/>
    <property type="molecule type" value="Genomic_DNA"/>
</dbReference>
<dbReference type="PANTHER" id="PTHR11506:SF35">
    <property type="entry name" value="LYSOSOME-ASSOCIATED MEMBRANE GLYCOPROTEIN 5"/>
    <property type="match status" value="1"/>
</dbReference>
<keyword evidence="15" id="KW-0968">Cytoplasmic vesicle</keyword>
<evidence type="ECO:0000256" key="11">
    <source>
        <dbReference type="ARBA" id="ARBA00023018"/>
    </source>
</evidence>
<reference evidence="25 26" key="1">
    <citation type="submission" date="2023-09" db="EMBL/GenBank/DDBJ databases">
        <authorList>
            <person name="Wang M."/>
        </authorList>
    </citation>
    <scope>NUCLEOTIDE SEQUENCE [LARGE SCALE GENOMIC DNA]</scope>
    <source>
        <strain evidence="25">GT-2023</strain>
        <tissue evidence="25">Liver</tissue>
    </source>
</reference>
<feature type="transmembrane region" description="Helical" evidence="23">
    <location>
        <begin position="766"/>
        <end position="787"/>
    </location>
</feature>
<feature type="domain" description="Lysosome-associated membrane glycoprotein 2-like luminal" evidence="24">
    <location>
        <begin position="572"/>
        <end position="743"/>
    </location>
</feature>
<dbReference type="SUPFAM" id="SSF48403">
    <property type="entry name" value="Ankyrin repeat"/>
    <property type="match status" value="1"/>
</dbReference>
<dbReference type="InterPro" id="IPR048528">
    <property type="entry name" value="Lamp2-like_luminal"/>
</dbReference>
<keyword evidence="10 23" id="KW-1133">Transmembrane helix</keyword>
<evidence type="ECO:0000256" key="8">
    <source>
        <dbReference type="ARBA" id="ARBA00022729"/>
    </source>
</evidence>
<dbReference type="PANTHER" id="PTHR11506">
    <property type="entry name" value="LYSOSOME-ASSOCIATED MEMBRANE GLYCOPROTEIN"/>
    <property type="match status" value="1"/>
</dbReference>
<evidence type="ECO:0000256" key="9">
    <source>
        <dbReference type="ARBA" id="ARBA00022753"/>
    </source>
</evidence>
<dbReference type="PROSITE" id="PS00310">
    <property type="entry name" value="LAMP_1"/>
    <property type="match status" value="1"/>
</dbReference>
<keyword evidence="6" id="KW-1003">Cell membrane</keyword>
<evidence type="ECO:0000256" key="7">
    <source>
        <dbReference type="ARBA" id="ARBA00022692"/>
    </source>
</evidence>
<comment type="similarity">
    <text evidence="5">Belongs to the LAMP family.</text>
</comment>
<evidence type="ECO:0000256" key="6">
    <source>
        <dbReference type="ARBA" id="ARBA00022475"/>
    </source>
</evidence>
<dbReference type="SMART" id="SM00248">
    <property type="entry name" value="ANK"/>
    <property type="match status" value="4"/>
</dbReference>
<proteinExistence type="inferred from homology"/>
<dbReference type="InterPro" id="IPR036770">
    <property type="entry name" value="Ankyrin_rpt-contain_sf"/>
</dbReference>
<evidence type="ECO:0000256" key="23">
    <source>
        <dbReference type="SAM" id="Phobius"/>
    </source>
</evidence>
<protein>
    <recommendedName>
        <fullName evidence="19">Lysosome-associated membrane glycoprotein 5</fullName>
    </recommendedName>
    <alternativeName>
        <fullName evidence="20">Lysosome-associated membrane protein 5</fullName>
    </alternativeName>
</protein>
<keyword evidence="9" id="KW-0967">Endosome</keyword>
<keyword evidence="8" id="KW-0732">Signal</keyword>
<dbReference type="Gene3D" id="1.25.40.20">
    <property type="entry name" value="Ankyrin repeat-containing domain"/>
    <property type="match status" value="1"/>
</dbReference>
<evidence type="ECO:0000256" key="18">
    <source>
        <dbReference type="ARBA" id="ARBA00060492"/>
    </source>
</evidence>
<evidence type="ECO:0000256" key="17">
    <source>
        <dbReference type="ARBA" id="ARBA00053950"/>
    </source>
</evidence>
<keyword evidence="21" id="KW-0040">ANK repeat</keyword>
<evidence type="ECO:0000256" key="10">
    <source>
        <dbReference type="ARBA" id="ARBA00022989"/>
    </source>
</evidence>
<keyword evidence="7 23" id="KW-0812">Transmembrane</keyword>
<gene>
    <name evidence="25" type="ORF">QQF64_015802</name>
</gene>
<dbReference type="Proteomes" id="UP001558613">
    <property type="component" value="Unassembled WGS sequence"/>
</dbReference>
<evidence type="ECO:0000256" key="16">
    <source>
        <dbReference type="ARBA" id="ARBA00029428"/>
    </source>
</evidence>
<comment type="function">
    <text evidence="17">Plays a role in short-term synaptic plasticity in a subset of GABAergic neurons in the brain.</text>
</comment>
<keyword evidence="12 23" id="KW-0472">Membrane</keyword>
<dbReference type="Pfam" id="PF12796">
    <property type="entry name" value="Ank_2"/>
    <property type="match status" value="1"/>
</dbReference>
<evidence type="ECO:0000256" key="14">
    <source>
        <dbReference type="ARBA" id="ARBA00023273"/>
    </source>
</evidence>
<dbReference type="InterPro" id="IPR002110">
    <property type="entry name" value="Ankyrin_rpt"/>
</dbReference>
<accession>A0ABR3LL04</accession>
<evidence type="ECO:0000256" key="15">
    <source>
        <dbReference type="ARBA" id="ARBA00023329"/>
    </source>
</evidence>
<feature type="region of interest" description="Disordered" evidence="22">
    <location>
        <begin position="204"/>
        <end position="234"/>
    </location>
</feature>
<evidence type="ECO:0000256" key="4">
    <source>
        <dbReference type="ARBA" id="ARBA00004279"/>
    </source>
</evidence>
<comment type="caution">
    <text evidence="25">The sequence shown here is derived from an EMBL/GenBank/DDBJ whole genome shotgun (WGS) entry which is preliminary data.</text>
</comment>
<feature type="repeat" description="ANK" evidence="21">
    <location>
        <begin position="84"/>
        <end position="116"/>
    </location>
</feature>
<evidence type="ECO:0000256" key="13">
    <source>
        <dbReference type="ARBA" id="ARBA00023180"/>
    </source>
</evidence>
<evidence type="ECO:0000256" key="3">
    <source>
        <dbReference type="ARBA" id="ARBA00004172"/>
    </source>
</evidence>
<evidence type="ECO:0000313" key="25">
    <source>
        <dbReference type="EMBL" id="KAL1253573.1"/>
    </source>
</evidence>
<evidence type="ECO:0000256" key="5">
    <source>
        <dbReference type="ARBA" id="ARBA00009644"/>
    </source>
</evidence>
<keyword evidence="14" id="KW-0966">Cell projection</keyword>
<dbReference type="InterPro" id="IPR002000">
    <property type="entry name" value="Lysosome-assoc_membr_glycop"/>
</dbReference>
<evidence type="ECO:0000313" key="26">
    <source>
        <dbReference type="Proteomes" id="UP001558613"/>
    </source>
</evidence>
<evidence type="ECO:0000256" key="2">
    <source>
        <dbReference type="ARBA" id="ARBA00004158"/>
    </source>
</evidence>
<dbReference type="Pfam" id="PF01299">
    <property type="entry name" value="Lamp2-like_luminal"/>
    <property type="match status" value="1"/>
</dbReference>
<keyword evidence="11" id="KW-0770">Synapse</keyword>
<sequence>MLKLSDGFGSKTDIKILLDAISNDKIHLARFILDALDGKIVDSETEGAQTPLISAVFLQDSPARCRFVNLLLQRGANVDHPDESGRTALSYACETGDLDAVKILVKNGANPEAADSWGNTALMYAAAEGHSAVVEFLVRAFKRLGLQIDRQNKVGNSAVEVAKYLGHTECLQALLSNSRRIHDDDDDDDEALAEKLSTVSISEADLVEKPLRTHPTRAAPEDGRRSTHKRSLSLRKRIQSMDSIEEYDREGDASLPLSAQGRMFSSVLTPKPPQKLKHGEHQANNHLPPLFYSPRPSKMSCAASHSSGPLGILLTPFGKNSKEELEKARKLPFEVPIRRFDDSYYQKRCSLPTSTLTPAAPERLRPLRKSKTVWKTAVNAESTEHASRSLSTFGGRLLRRFTFPEFKRSSKDSPEGCGGPEAAGRCIPRSETFPLENKHPQVGSKPSIDSISAVKSALSVCSVNAARVAGRSCALLIALSAALHVLQLQLEQARDRSVRPLRGNLRGTSADRIPRAVPLRSLPHILLQERRFIMDFHCAALLLLSFLSVLCVSAEQEVENLSGLSPNPDRDIFVVRENGTTCLMAEFAVKFLIPYDVLALNGIDLITEQASLLIPRGAQIAGKCGSSESELHISWTNHAFTFRIFFSKEKRTMGSDGKAKETEVWKINKVQLIYDTSETTHFINAYNPGKHTASTHRLSALVTPAGRSYVCAAQQTLTLISSDHQKGITVSIYDIQIQPFDIKSDFVFSEPYKCITDQREQLEQTLPLVLGLILGLIIVITISVYHFHLKLTAAQQPQLPRDRSLYKNM</sequence>
<dbReference type="InterPro" id="IPR018134">
    <property type="entry name" value="LAMP_CS"/>
</dbReference>
<keyword evidence="13" id="KW-0325">Glycoprotein</keyword>
<evidence type="ECO:0000256" key="22">
    <source>
        <dbReference type="SAM" id="MobiDB-lite"/>
    </source>
</evidence>
<evidence type="ECO:0000256" key="1">
    <source>
        <dbReference type="ARBA" id="ARBA00004151"/>
    </source>
</evidence>
<dbReference type="PROSITE" id="PS50297">
    <property type="entry name" value="ANK_REP_REGION"/>
    <property type="match status" value="1"/>
</dbReference>
<dbReference type="PROSITE" id="PS50088">
    <property type="entry name" value="ANK_REPEAT"/>
    <property type="match status" value="2"/>
</dbReference>
<evidence type="ECO:0000256" key="19">
    <source>
        <dbReference type="ARBA" id="ARBA00074379"/>
    </source>
</evidence>
<evidence type="ECO:0000256" key="12">
    <source>
        <dbReference type="ARBA" id="ARBA00023136"/>
    </source>
</evidence>
<evidence type="ECO:0000259" key="24">
    <source>
        <dbReference type="Pfam" id="PF01299"/>
    </source>
</evidence>
<keyword evidence="26" id="KW-1185">Reference proteome</keyword>
<feature type="repeat" description="ANK" evidence="21">
    <location>
        <begin position="47"/>
        <end position="83"/>
    </location>
</feature>
<evidence type="ECO:0000256" key="20">
    <source>
        <dbReference type="ARBA" id="ARBA00076257"/>
    </source>
</evidence>
<dbReference type="Gene3D" id="2.40.160.110">
    <property type="match status" value="1"/>
</dbReference>
<evidence type="ECO:0000256" key="21">
    <source>
        <dbReference type="PROSITE-ProRule" id="PRU00023"/>
    </source>
</evidence>
<name>A0ABR3LL04_9TELE</name>
<organism evidence="25 26">
    <name type="scientific">Cirrhinus molitorella</name>
    <name type="common">mud carp</name>
    <dbReference type="NCBI Taxonomy" id="172907"/>
    <lineage>
        <taxon>Eukaryota</taxon>
        <taxon>Metazoa</taxon>
        <taxon>Chordata</taxon>
        <taxon>Craniata</taxon>
        <taxon>Vertebrata</taxon>
        <taxon>Euteleostomi</taxon>
        <taxon>Actinopterygii</taxon>
        <taxon>Neopterygii</taxon>
        <taxon>Teleostei</taxon>
        <taxon>Ostariophysi</taxon>
        <taxon>Cypriniformes</taxon>
        <taxon>Cyprinidae</taxon>
        <taxon>Labeoninae</taxon>
        <taxon>Labeonini</taxon>
        <taxon>Cirrhinus</taxon>
    </lineage>
</organism>
<comment type="subcellular location">
    <subcellularLocation>
        <location evidence="4">Cell projection</location>
        <location evidence="4">Dendrite</location>
    </subcellularLocation>
    <subcellularLocation>
        <location evidence="18">Cell projection</location>
        <location evidence="18">Growth cone membrane</location>
        <topology evidence="18">Single-pass type I membrane protein</topology>
    </subcellularLocation>
    <subcellularLocation>
        <location evidence="16">Cytoplasmic vesicle</location>
        <location evidence="16">Secretory vesicle</location>
        <location evidence="16">Synaptic vesicle membrane</location>
        <topology evidence="16">Single-pass type I membrane protein</topology>
    </subcellularLocation>
    <subcellularLocation>
        <location evidence="2">Early endosome membrane</location>
        <topology evidence="2">Single-pass type I membrane protein</topology>
    </subcellularLocation>
    <subcellularLocation>
        <location evidence="1">Endoplasmic reticulum-Golgi intermediate compartment membrane</location>
        <topology evidence="1">Single-pass type I membrane protein</topology>
    </subcellularLocation>
    <subcellularLocation>
        <location evidence="3">Recycling endosome</location>
    </subcellularLocation>
</comment>